<dbReference type="SUPFAM" id="SSF54001">
    <property type="entry name" value="Cysteine proteinases"/>
    <property type="match status" value="1"/>
</dbReference>
<evidence type="ECO:0000313" key="12">
    <source>
        <dbReference type="Proteomes" id="UP000663870"/>
    </source>
</evidence>
<dbReference type="EMBL" id="CAJNOL010002026">
    <property type="protein sequence ID" value="CAF1451819.1"/>
    <property type="molecule type" value="Genomic_DNA"/>
</dbReference>
<dbReference type="Proteomes" id="UP000663854">
    <property type="component" value="Unassembled WGS sequence"/>
</dbReference>
<feature type="domain" description="Calpain catalytic" evidence="8">
    <location>
        <begin position="138"/>
        <end position="342"/>
    </location>
</feature>
<evidence type="ECO:0000313" key="9">
    <source>
        <dbReference type="EMBL" id="CAF1187363.1"/>
    </source>
</evidence>
<comment type="caution">
    <text evidence="9">The sequence shown here is derived from an EMBL/GenBank/DDBJ whole genome shotgun (WGS) entry which is preliminary data.</text>
</comment>
<comment type="similarity">
    <text evidence="1">Belongs to the peptidase C2 family.</text>
</comment>
<dbReference type="PROSITE" id="PS50203">
    <property type="entry name" value="CALPAIN_CAT"/>
    <property type="match status" value="1"/>
</dbReference>
<dbReference type="InterPro" id="IPR001876">
    <property type="entry name" value="Znf_RanBP2"/>
</dbReference>
<dbReference type="SUPFAM" id="SSF90209">
    <property type="entry name" value="Ran binding protein zinc finger-like"/>
    <property type="match status" value="1"/>
</dbReference>
<protein>
    <recommendedName>
        <fullName evidence="13">RanBP2-type domain-containing protein</fullName>
    </recommendedName>
</protein>
<evidence type="ECO:0000256" key="3">
    <source>
        <dbReference type="ARBA" id="ARBA00022771"/>
    </source>
</evidence>
<dbReference type="PANTHER" id="PTHR10183:SF382">
    <property type="entry name" value="CALPAIN-15"/>
    <property type="match status" value="1"/>
</dbReference>
<evidence type="ECO:0000256" key="5">
    <source>
        <dbReference type="PROSITE-ProRule" id="PRU00239"/>
    </source>
</evidence>
<keyword evidence="3 6" id="KW-0863">Zinc-finger</keyword>
<keyword evidence="2" id="KW-0479">Metal-binding</keyword>
<evidence type="ECO:0000256" key="6">
    <source>
        <dbReference type="PROSITE-ProRule" id="PRU00322"/>
    </source>
</evidence>
<keyword evidence="4" id="KW-0862">Zinc</keyword>
<dbReference type="PANTHER" id="PTHR10183">
    <property type="entry name" value="CALPAIN"/>
    <property type="match status" value="1"/>
</dbReference>
<evidence type="ECO:0000256" key="1">
    <source>
        <dbReference type="ARBA" id="ARBA00007623"/>
    </source>
</evidence>
<proteinExistence type="inferred from homology"/>
<dbReference type="Pfam" id="PF00648">
    <property type="entry name" value="Peptidase_C2"/>
    <property type="match status" value="1"/>
</dbReference>
<evidence type="ECO:0000313" key="11">
    <source>
        <dbReference type="Proteomes" id="UP000663854"/>
    </source>
</evidence>
<dbReference type="Proteomes" id="UP000663870">
    <property type="component" value="Unassembled WGS sequence"/>
</dbReference>
<dbReference type="GO" id="GO:0008270">
    <property type="term" value="F:zinc ion binding"/>
    <property type="evidence" value="ECO:0007669"/>
    <property type="project" value="UniProtKB-KW"/>
</dbReference>
<dbReference type="AlphaFoldDB" id="A0A814VHZ5"/>
<dbReference type="PROSITE" id="PS01358">
    <property type="entry name" value="ZF_RANBP2_1"/>
    <property type="match status" value="1"/>
</dbReference>
<evidence type="ECO:0000256" key="2">
    <source>
        <dbReference type="ARBA" id="ARBA00022723"/>
    </source>
</evidence>
<gene>
    <name evidence="10" type="ORF">JXQ802_LOCUS37635</name>
    <name evidence="9" type="ORF">PYM288_LOCUS24148</name>
</gene>
<dbReference type="InterPro" id="IPR038765">
    <property type="entry name" value="Papain-like_cys_pep_sf"/>
</dbReference>
<evidence type="ECO:0000313" key="10">
    <source>
        <dbReference type="EMBL" id="CAF1451819.1"/>
    </source>
</evidence>
<dbReference type="GO" id="GO:0004198">
    <property type="term" value="F:calcium-dependent cysteine-type endopeptidase activity"/>
    <property type="evidence" value="ECO:0007669"/>
    <property type="project" value="InterPro"/>
</dbReference>
<dbReference type="Gene3D" id="3.90.70.10">
    <property type="entry name" value="Cysteine proteinases"/>
    <property type="match status" value="1"/>
</dbReference>
<dbReference type="GO" id="GO:0006508">
    <property type="term" value="P:proteolysis"/>
    <property type="evidence" value="ECO:0007669"/>
    <property type="project" value="InterPro"/>
</dbReference>
<evidence type="ECO:0000259" key="7">
    <source>
        <dbReference type="PROSITE" id="PS50199"/>
    </source>
</evidence>
<dbReference type="SMART" id="SM00547">
    <property type="entry name" value="ZnF_RBZ"/>
    <property type="match status" value="2"/>
</dbReference>
<accession>A0A814VHZ5</accession>
<keyword evidence="12" id="KW-1185">Reference proteome</keyword>
<sequence length="371" mass="41858">MGTTVSQVPSHKPFLEVKQEWTCSQCTTNNPNSVYPICVVCTEKDSNFPMPQSTVSSTTSWRCDLCSFDNEAARQHCTICGKKRIKLNKRELHSANTRIMSAMRPKSVSVRNRQEMDESNAEKIARDAILFCQQNKVTFVDDQFLPSARSLGTSQTDHMTRWLPLAEIAPSTRVDGHLPWTIYNSPEPHDIHQGKLGGRTAEGLQLLTGAPCDRINLHPSNEVLDFDIIWAKLLSACESKLLIGASTGCSEIGRYEYERVGLNPNHAFTVLVTKALPIGDGRFLLVRDPHGTTAYSEASITPFIRTYLRSIHDEMSNSSGIFWITWLSFLHYFDSITISTYVSKHFDIREEAQFTRSPIEPVPVYYFTVSK</sequence>
<dbReference type="SMART" id="SM00230">
    <property type="entry name" value="CysPc"/>
    <property type="match status" value="1"/>
</dbReference>
<feature type="domain" description="RanBP2-type" evidence="7">
    <location>
        <begin position="57"/>
        <end position="86"/>
    </location>
</feature>
<dbReference type="GO" id="GO:0005737">
    <property type="term" value="C:cytoplasm"/>
    <property type="evidence" value="ECO:0007669"/>
    <property type="project" value="TreeGrafter"/>
</dbReference>
<dbReference type="InterPro" id="IPR022684">
    <property type="entry name" value="Calpain_cysteine_protease"/>
</dbReference>
<reference evidence="9" key="1">
    <citation type="submission" date="2021-02" db="EMBL/GenBank/DDBJ databases">
        <authorList>
            <person name="Nowell W R."/>
        </authorList>
    </citation>
    <scope>NUCLEOTIDE SEQUENCE</scope>
</reference>
<evidence type="ECO:0000256" key="4">
    <source>
        <dbReference type="ARBA" id="ARBA00022833"/>
    </source>
</evidence>
<dbReference type="Gene3D" id="4.10.1060.10">
    <property type="entry name" value="Zinc finger, RanBP2-type"/>
    <property type="match status" value="1"/>
</dbReference>
<evidence type="ECO:0008006" key="13">
    <source>
        <dbReference type="Google" id="ProtNLM"/>
    </source>
</evidence>
<organism evidence="9 11">
    <name type="scientific">Rotaria sordida</name>
    <dbReference type="NCBI Taxonomy" id="392033"/>
    <lineage>
        <taxon>Eukaryota</taxon>
        <taxon>Metazoa</taxon>
        <taxon>Spiralia</taxon>
        <taxon>Gnathifera</taxon>
        <taxon>Rotifera</taxon>
        <taxon>Eurotatoria</taxon>
        <taxon>Bdelloidea</taxon>
        <taxon>Philodinida</taxon>
        <taxon>Philodinidae</taxon>
        <taxon>Rotaria</taxon>
    </lineage>
</organism>
<evidence type="ECO:0000259" key="8">
    <source>
        <dbReference type="PROSITE" id="PS50203"/>
    </source>
</evidence>
<dbReference type="EMBL" id="CAJNOH010001187">
    <property type="protein sequence ID" value="CAF1187363.1"/>
    <property type="molecule type" value="Genomic_DNA"/>
</dbReference>
<dbReference type="PROSITE" id="PS50199">
    <property type="entry name" value="ZF_RANBP2_2"/>
    <property type="match status" value="1"/>
</dbReference>
<dbReference type="InterPro" id="IPR036443">
    <property type="entry name" value="Znf_RanBP2_sf"/>
</dbReference>
<name>A0A814VHZ5_9BILA</name>
<comment type="caution">
    <text evidence="5">Lacks conserved residue(s) required for the propagation of feature annotation.</text>
</comment>
<dbReference type="InterPro" id="IPR001300">
    <property type="entry name" value="Peptidase_C2_calpain_cat"/>
</dbReference>